<name>A0A1E5PKM7_9ACTN</name>
<evidence type="ECO:0000313" key="2">
    <source>
        <dbReference type="Proteomes" id="UP000095705"/>
    </source>
</evidence>
<gene>
    <name evidence="1" type="ORF">BGK67_00100</name>
</gene>
<comment type="caution">
    <text evidence="1">The sequence shown here is derived from an EMBL/GenBank/DDBJ whole genome shotgun (WGS) entry which is preliminary data.</text>
</comment>
<dbReference type="STRING" id="36818.BGK67_00100"/>
<accession>A0A1E5PKM7</accession>
<protein>
    <recommendedName>
        <fullName evidence="3">SnoaL-like domain-containing protein</fullName>
    </recommendedName>
</protein>
<proteinExistence type="predicted"/>
<organism evidence="1 2">
    <name type="scientific">Streptomyces subrutilus</name>
    <dbReference type="NCBI Taxonomy" id="36818"/>
    <lineage>
        <taxon>Bacteria</taxon>
        <taxon>Bacillati</taxon>
        <taxon>Actinomycetota</taxon>
        <taxon>Actinomycetes</taxon>
        <taxon>Kitasatosporales</taxon>
        <taxon>Streptomycetaceae</taxon>
        <taxon>Streptomyces</taxon>
    </lineage>
</organism>
<reference evidence="1 2" key="1">
    <citation type="submission" date="2016-08" db="EMBL/GenBank/DDBJ databases">
        <title>The complete genome of Streptomyces subrutilus 10-1-1.</title>
        <authorList>
            <person name="Chen X."/>
        </authorList>
    </citation>
    <scope>NUCLEOTIDE SEQUENCE [LARGE SCALE GENOMIC DNA]</scope>
    <source>
        <strain evidence="1 2">10-1-1</strain>
    </source>
</reference>
<dbReference type="Proteomes" id="UP000095705">
    <property type="component" value="Unassembled WGS sequence"/>
</dbReference>
<dbReference type="EMBL" id="MEHK01000001">
    <property type="protein sequence ID" value="OEJ30003.1"/>
    <property type="molecule type" value="Genomic_DNA"/>
</dbReference>
<sequence length="97" mass="10183">MAADPIIQQVIDAATPRDLPATDEALLLGQGRSAWLAETARYTQVRIQAATARRDPGAGAVVQLVWAGADPAGTFVDGRPATIHFAQNGDGTWARTS</sequence>
<dbReference type="AlphaFoldDB" id="A0A1E5PKM7"/>
<keyword evidence="2" id="KW-1185">Reference proteome</keyword>
<evidence type="ECO:0008006" key="3">
    <source>
        <dbReference type="Google" id="ProtNLM"/>
    </source>
</evidence>
<evidence type="ECO:0000313" key="1">
    <source>
        <dbReference type="EMBL" id="OEJ30003.1"/>
    </source>
</evidence>